<dbReference type="InterPro" id="IPR051460">
    <property type="entry name" value="HdrC_iron-sulfur_subunit"/>
</dbReference>
<keyword evidence="7" id="KW-0560">Oxidoreductase</keyword>
<comment type="caution">
    <text evidence="13">The sequence shown here is derived from an EMBL/GenBank/DDBJ whole genome shotgun (WGS) entry which is preliminary data.</text>
</comment>
<sequence length="424" mass="49193">MQTIQRDTFWMISTNYKLTLYILAAIAIGFFIYGFYRRYRLWKRGVREKVRWNDVKANIGFFYKMVIEQKKIKRDPLYGWMHRFTSYGFVILFIGTVLVMIDYDFKIPLLKGKFYLYYELILDIFGVFFIIGLLIAMIVRVLKKRERLRNGLVDQAFLILLLLIGIGGYIIEGIRLTEAENSYAQWSIVGYALSGLFQGSSFFSIEYYPIWWLSHSILAFILIAIIPYTKLLHFLTAPINILFQPVKRTGKINTPYNLEEMSEEERYESLKIKGVTKISDFTNWQLLSTDACTECGRCDSQCPANNSGKPLAPRSIVMKIRDHMQNDEEVLSFIGPEELQSCTTCGACVEVCPVSINHIDLILSMRRGLIQNQIIDQEAENTLVHLEEQHNIFGKPWSDRENWSKGLNVPVIENVEKNKEKEGA</sequence>
<evidence type="ECO:0000256" key="2">
    <source>
        <dbReference type="ARBA" id="ARBA00022475"/>
    </source>
</evidence>
<dbReference type="InterPro" id="IPR036197">
    <property type="entry name" value="NarG-like_sf"/>
</dbReference>
<evidence type="ECO:0000256" key="10">
    <source>
        <dbReference type="ARBA" id="ARBA00023136"/>
    </source>
</evidence>
<organism evidence="13 14">
    <name type="scientific">Calidifontibacillus erzurumensis</name>
    <dbReference type="NCBI Taxonomy" id="2741433"/>
    <lineage>
        <taxon>Bacteria</taxon>
        <taxon>Bacillati</taxon>
        <taxon>Bacillota</taxon>
        <taxon>Bacilli</taxon>
        <taxon>Bacillales</taxon>
        <taxon>Bacillaceae</taxon>
        <taxon>Calidifontibacillus/Schinkia group</taxon>
        <taxon>Calidifontibacillus</taxon>
    </lineage>
</organism>
<dbReference type="Pfam" id="PF02665">
    <property type="entry name" value="Nitrate_red_gam"/>
    <property type="match status" value="1"/>
</dbReference>
<keyword evidence="4 11" id="KW-0812">Transmembrane</keyword>
<evidence type="ECO:0000256" key="11">
    <source>
        <dbReference type="SAM" id="Phobius"/>
    </source>
</evidence>
<dbReference type="GO" id="GO:0051539">
    <property type="term" value="F:4 iron, 4 sulfur cluster binding"/>
    <property type="evidence" value="ECO:0007669"/>
    <property type="project" value="UniProtKB-KW"/>
</dbReference>
<name>A0A8J8KBE7_9BACI</name>
<evidence type="ECO:0000256" key="9">
    <source>
        <dbReference type="ARBA" id="ARBA00023014"/>
    </source>
</evidence>
<evidence type="ECO:0000313" key="14">
    <source>
        <dbReference type="Proteomes" id="UP000625804"/>
    </source>
</evidence>
<dbReference type="Pfam" id="PF13183">
    <property type="entry name" value="Fer4_8"/>
    <property type="match status" value="1"/>
</dbReference>
<dbReference type="EMBL" id="JABTTE010000010">
    <property type="protein sequence ID" value="NSL51849.1"/>
    <property type="molecule type" value="Genomic_DNA"/>
</dbReference>
<gene>
    <name evidence="13" type="ORF">HR057_08810</name>
</gene>
<keyword evidence="3" id="KW-0004">4Fe-4S</keyword>
<keyword evidence="14" id="KW-1185">Reference proteome</keyword>
<evidence type="ECO:0000256" key="5">
    <source>
        <dbReference type="ARBA" id="ARBA00022723"/>
    </source>
</evidence>
<feature type="transmembrane region" description="Helical" evidence="11">
    <location>
        <begin position="84"/>
        <end position="103"/>
    </location>
</feature>
<feature type="transmembrane region" description="Helical" evidence="11">
    <location>
        <begin position="18"/>
        <end position="36"/>
    </location>
</feature>
<evidence type="ECO:0000256" key="8">
    <source>
        <dbReference type="ARBA" id="ARBA00023004"/>
    </source>
</evidence>
<keyword evidence="5" id="KW-0479">Metal-binding</keyword>
<dbReference type="Gene3D" id="1.20.950.20">
    <property type="entry name" value="Transmembrane di-heme cytochromes, Chain C"/>
    <property type="match status" value="1"/>
</dbReference>
<evidence type="ECO:0000256" key="7">
    <source>
        <dbReference type="ARBA" id="ARBA00023002"/>
    </source>
</evidence>
<dbReference type="Gene3D" id="1.10.1060.10">
    <property type="entry name" value="Alpha-helical ferredoxin"/>
    <property type="match status" value="1"/>
</dbReference>
<dbReference type="GO" id="GO:0046872">
    <property type="term" value="F:metal ion binding"/>
    <property type="evidence" value="ECO:0007669"/>
    <property type="project" value="UniProtKB-KW"/>
</dbReference>
<feature type="domain" description="4Fe-4S ferredoxin-type" evidence="12">
    <location>
        <begin position="283"/>
        <end position="305"/>
    </location>
</feature>
<feature type="transmembrane region" description="Helical" evidence="11">
    <location>
        <begin position="115"/>
        <end position="139"/>
    </location>
</feature>
<dbReference type="SUPFAM" id="SSF103501">
    <property type="entry name" value="Respiratory nitrate reductase 1 gamma chain"/>
    <property type="match status" value="1"/>
</dbReference>
<dbReference type="InterPro" id="IPR017896">
    <property type="entry name" value="4Fe4S_Fe-S-bd"/>
</dbReference>
<dbReference type="InterPro" id="IPR017900">
    <property type="entry name" value="4Fe4S_Fe_S_CS"/>
</dbReference>
<evidence type="ECO:0000259" key="12">
    <source>
        <dbReference type="PROSITE" id="PS51379"/>
    </source>
</evidence>
<keyword evidence="10 11" id="KW-0472">Membrane</keyword>
<dbReference type="PANTHER" id="PTHR43255">
    <property type="entry name" value="IRON-SULFUR-BINDING OXIDOREDUCTASE FADF-RELATED-RELATED"/>
    <property type="match status" value="1"/>
</dbReference>
<dbReference type="PANTHER" id="PTHR43255:SF1">
    <property type="entry name" value="IRON-SULFUR-BINDING OXIDOREDUCTASE FADF-RELATED"/>
    <property type="match status" value="1"/>
</dbReference>
<evidence type="ECO:0000256" key="6">
    <source>
        <dbReference type="ARBA" id="ARBA00022989"/>
    </source>
</evidence>
<evidence type="ECO:0000256" key="1">
    <source>
        <dbReference type="ARBA" id="ARBA00004651"/>
    </source>
</evidence>
<protein>
    <submittedName>
        <fullName evidence="13">(Fe-S)-binding protein</fullName>
    </submittedName>
</protein>
<dbReference type="InterPro" id="IPR009051">
    <property type="entry name" value="Helical_ferredxn"/>
</dbReference>
<keyword evidence="9" id="KW-0411">Iron-sulfur</keyword>
<proteinExistence type="predicted"/>
<dbReference type="RefSeq" id="WP_173731057.1">
    <property type="nucleotide sequence ID" value="NZ_JABTTE010000010.1"/>
</dbReference>
<dbReference type="AlphaFoldDB" id="A0A8J8KBE7"/>
<reference evidence="13" key="1">
    <citation type="submission" date="2020-06" db="EMBL/GenBank/DDBJ databases">
        <title>A novel thermopfilic bacterium from Erzurum, Turkey.</title>
        <authorList>
            <person name="Adiguzel A."/>
            <person name="Ay H."/>
            <person name="Baltaci M.O."/>
        </authorList>
    </citation>
    <scope>NUCLEOTIDE SEQUENCE</scope>
    <source>
        <strain evidence="13">P2</strain>
    </source>
</reference>
<comment type="subcellular location">
    <subcellularLocation>
        <location evidence="1">Cell membrane</location>
        <topology evidence="1">Multi-pass membrane protein</topology>
    </subcellularLocation>
</comment>
<keyword evidence="8" id="KW-0408">Iron</keyword>
<dbReference type="PROSITE" id="PS51379">
    <property type="entry name" value="4FE4S_FER_2"/>
    <property type="match status" value="2"/>
</dbReference>
<dbReference type="InterPro" id="IPR023234">
    <property type="entry name" value="NarG-like_domain"/>
</dbReference>
<dbReference type="GO" id="GO:0005886">
    <property type="term" value="C:plasma membrane"/>
    <property type="evidence" value="ECO:0007669"/>
    <property type="project" value="UniProtKB-SubCell"/>
</dbReference>
<dbReference type="GO" id="GO:0016491">
    <property type="term" value="F:oxidoreductase activity"/>
    <property type="evidence" value="ECO:0007669"/>
    <property type="project" value="UniProtKB-KW"/>
</dbReference>
<evidence type="ECO:0000256" key="3">
    <source>
        <dbReference type="ARBA" id="ARBA00022485"/>
    </source>
</evidence>
<feature type="transmembrane region" description="Helical" evidence="11">
    <location>
        <begin position="210"/>
        <end position="228"/>
    </location>
</feature>
<feature type="transmembrane region" description="Helical" evidence="11">
    <location>
        <begin position="183"/>
        <end position="203"/>
    </location>
</feature>
<evidence type="ECO:0000313" key="13">
    <source>
        <dbReference type="EMBL" id="NSL51849.1"/>
    </source>
</evidence>
<keyword evidence="6 11" id="KW-1133">Transmembrane helix</keyword>
<feature type="domain" description="4Fe-4S ferredoxin-type" evidence="12">
    <location>
        <begin position="332"/>
        <end position="362"/>
    </location>
</feature>
<dbReference type="PROSITE" id="PS00198">
    <property type="entry name" value="4FE4S_FER_1"/>
    <property type="match status" value="1"/>
</dbReference>
<feature type="transmembrane region" description="Helical" evidence="11">
    <location>
        <begin position="151"/>
        <end position="171"/>
    </location>
</feature>
<evidence type="ECO:0000256" key="4">
    <source>
        <dbReference type="ARBA" id="ARBA00022692"/>
    </source>
</evidence>
<dbReference type="SUPFAM" id="SSF46548">
    <property type="entry name" value="alpha-helical ferredoxin"/>
    <property type="match status" value="1"/>
</dbReference>
<keyword evidence="2" id="KW-1003">Cell membrane</keyword>
<accession>A0A8J8KBE7</accession>
<dbReference type="Proteomes" id="UP000625804">
    <property type="component" value="Unassembled WGS sequence"/>
</dbReference>